<comment type="caution">
    <text evidence="7">The sequence shown here is derived from an EMBL/GenBank/DDBJ whole genome shotgun (WGS) entry which is preliminary data.</text>
</comment>
<dbReference type="InterPro" id="IPR033116">
    <property type="entry name" value="TRYPSIN_SER"/>
</dbReference>
<evidence type="ECO:0000313" key="8">
    <source>
        <dbReference type="Proteomes" id="UP000801492"/>
    </source>
</evidence>
<dbReference type="PROSITE" id="PS00135">
    <property type="entry name" value="TRYPSIN_SER"/>
    <property type="match status" value="1"/>
</dbReference>
<dbReference type="CDD" id="cd00190">
    <property type="entry name" value="Tryp_SPc"/>
    <property type="match status" value="1"/>
</dbReference>
<keyword evidence="2" id="KW-0378">Hydrolase</keyword>
<keyword evidence="3" id="KW-0720">Serine protease</keyword>
<dbReference type="PANTHER" id="PTHR24276">
    <property type="entry name" value="POLYSERASE-RELATED"/>
    <property type="match status" value="1"/>
</dbReference>
<dbReference type="SUPFAM" id="SSF50494">
    <property type="entry name" value="Trypsin-like serine proteases"/>
    <property type="match status" value="1"/>
</dbReference>
<gene>
    <name evidence="7" type="ORF">ILUMI_11488</name>
</gene>
<dbReference type="Proteomes" id="UP000801492">
    <property type="component" value="Unassembled WGS sequence"/>
</dbReference>
<evidence type="ECO:0000256" key="5">
    <source>
        <dbReference type="ARBA" id="ARBA00024195"/>
    </source>
</evidence>
<dbReference type="PROSITE" id="PS50240">
    <property type="entry name" value="TRYPSIN_DOM"/>
    <property type="match status" value="1"/>
</dbReference>
<dbReference type="PANTHER" id="PTHR24276:SF91">
    <property type="entry name" value="AT26814P-RELATED"/>
    <property type="match status" value="1"/>
</dbReference>
<evidence type="ECO:0000259" key="6">
    <source>
        <dbReference type="PROSITE" id="PS50240"/>
    </source>
</evidence>
<accession>A0A8K0GAG4</accession>
<dbReference type="Pfam" id="PF00089">
    <property type="entry name" value="Trypsin"/>
    <property type="match status" value="1"/>
</dbReference>
<dbReference type="AlphaFoldDB" id="A0A8K0GAG4"/>
<name>A0A8K0GAG4_IGNLU</name>
<organism evidence="7 8">
    <name type="scientific">Ignelater luminosus</name>
    <name type="common">Cucubano</name>
    <name type="synonym">Pyrophorus luminosus</name>
    <dbReference type="NCBI Taxonomy" id="2038154"/>
    <lineage>
        <taxon>Eukaryota</taxon>
        <taxon>Metazoa</taxon>
        <taxon>Ecdysozoa</taxon>
        <taxon>Arthropoda</taxon>
        <taxon>Hexapoda</taxon>
        <taxon>Insecta</taxon>
        <taxon>Pterygota</taxon>
        <taxon>Neoptera</taxon>
        <taxon>Endopterygota</taxon>
        <taxon>Coleoptera</taxon>
        <taxon>Polyphaga</taxon>
        <taxon>Elateriformia</taxon>
        <taxon>Elateroidea</taxon>
        <taxon>Elateridae</taxon>
        <taxon>Agrypninae</taxon>
        <taxon>Pyrophorini</taxon>
        <taxon>Ignelater</taxon>
    </lineage>
</organism>
<evidence type="ECO:0000313" key="7">
    <source>
        <dbReference type="EMBL" id="KAF2894687.1"/>
    </source>
</evidence>
<keyword evidence="4" id="KW-1015">Disulfide bond</keyword>
<dbReference type="Gene3D" id="2.40.10.10">
    <property type="entry name" value="Trypsin-like serine proteases"/>
    <property type="match status" value="1"/>
</dbReference>
<evidence type="ECO:0000256" key="2">
    <source>
        <dbReference type="ARBA" id="ARBA00022801"/>
    </source>
</evidence>
<dbReference type="FunFam" id="2.40.10.10:FF:000002">
    <property type="entry name" value="Transmembrane protease serine"/>
    <property type="match status" value="1"/>
</dbReference>
<reference evidence="7" key="1">
    <citation type="submission" date="2019-08" db="EMBL/GenBank/DDBJ databases">
        <title>The genome of the North American firefly Photinus pyralis.</title>
        <authorList>
            <consortium name="Photinus pyralis genome working group"/>
            <person name="Fallon T.R."/>
            <person name="Sander Lower S.E."/>
            <person name="Weng J.-K."/>
        </authorList>
    </citation>
    <scope>NUCLEOTIDE SEQUENCE</scope>
    <source>
        <strain evidence="7">TRF0915ILg1</strain>
        <tissue evidence="7">Whole body</tissue>
    </source>
</reference>
<dbReference type="GO" id="GO:0004252">
    <property type="term" value="F:serine-type endopeptidase activity"/>
    <property type="evidence" value="ECO:0007669"/>
    <property type="project" value="InterPro"/>
</dbReference>
<dbReference type="InterPro" id="IPR001254">
    <property type="entry name" value="Trypsin_dom"/>
</dbReference>
<comment type="similarity">
    <text evidence="5">Belongs to the peptidase S1 family. CLIP subfamily.</text>
</comment>
<dbReference type="OrthoDB" id="6755574at2759"/>
<sequence>YVAGSIAEVMGWGVVKFGFAETSNQLRYADVKIFNDSRCKSIYKSLYGHHRYIGPRMVCAGWKRGGKDACQGDSGGPLIHKGLQIGIVSWGDDCGTYVPGVYTRISLFAEWIKHIIEKIDKNPQLIIVQQIQAFIRG</sequence>
<evidence type="ECO:0000256" key="3">
    <source>
        <dbReference type="ARBA" id="ARBA00022825"/>
    </source>
</evidence>
<feature type="non-terminal residue" evidence="7">
    <location>
        <position position="137"/>
    </location>
</feature>
<evidence type="ECO:0000256" key="4">
    <source>
        <dbReference type="ARBA" id="ARBA00023157"/>
    </source>
</evidence>
<keyword evidence="1" id="KW-0645">Protease</keyword>
<proteinExistence type="inferred from homology"/>
<feature type="domain" description="Peptidase S1" evidence="6">
    <location>
        <begin position="1"/>
        <end position="117"/>
    </location>
</feature>
<dbReference type="InterPro" id="IPR009003">
    <property type="entry name" value="Peptidase_S1_PA"/>
</dbReference>
<dbReference type="GO" id="GO:0006508">
    <property type="term" value="P:proteolysis"/>
    <property type="evidence" value="ECO:0007669"/>
    <property type="project" value="UniProtKB-KW"/>
</dbReference>
<evidence type="ECO:0000256" key="1">
    <source>
        <dbReference type="ARBA" id="ARBA00022670"/>
    </source>
</evidence>
<dbReference type="SMART" id="SM00020">
    <property type="entry name" value="Tryp_SPc"/>
    <property type="match status" value="1"/>
</dbReference>
<dbReference type="InterPro" id="IPR050430">
    <property type="entry name" value="Peptidase_S1"/>
</dbReference>
<dbReference type="EMBL" id="VTPC01006756">
    <property type="protein sequence ID" value="KAF2894687.1"/>
    <property type="molecule type" value="Genomic_DNA"/>
</dbReference>
<protein>
    <recommendedName>
        <fullName evidence="6">Peptidase S1 domain-containing protein</fullName>
    </recommendedName>
</protein>
<dbReference type="InterPro" id="IPR043504">
    <property type="entry name" value="Peptidase_S1_PA_chymotrypsin"/>
</dbReference>
<keyword evidence="8" id="KW-1185">Reference proteome</keyword>